<feature type="transmembrane region" description="Helical" evidence="3">
    <location>
        <begin position="118"/>
        <end position="139"/>
    </location>
</feature>
<comment type="similarity">
    <text evidence="2">Belongs to the major facilitator superfamily. Monocarboxylate porter (TC 2.A.1.13) family.</text>
</comment>
<gene>
    <name evidence="4" type="ORF">L207DRAFT_432984</name>
</gene>
<proteinExistence type="inferred from homology"/>
<name>A0A2J6RGI9_HYAVF</name>
<keyword evidence="3" id="KW-0812">Transmembrane</keyword>
<dbReference type="InterPro" id="IPR011701">
    <property type="entry name" value="MFS"/>
</dbReference>
<dbReference type="GO" id="GO:0016020">
    <property type="term" value="C:membrane"/>
    <property type="evidence" value="ECO:0007669"/>
    <property type="project" value="UniProtKB-SubCell"/>
</dbReference>
<dbReference type="Proteomes" id="UP000235786">
    <property type="component" value="Unassembled WGS sequence"/>
</dbReference>
<feature type="transmembrane region" description="Helical" evidence="3">
    <location>
        <begin position="229"/>
        <end position="248"/>
    </location>
</feature>
<keyword evidence="3" id="KW-1133">Transmembrane helix</keyword>
<evidence type="ECO:0000256" key="1">
    <source>
        <dbReference type="ARBA" id="ARBA00004141"/>
    </source>
</evidence>
<dbReference type="InterPro" id="IPR036259">
    <property type="entry name" value="MFS_trans_sf"/>
</dbReference>
<feature type="transmembrane region" description="Helical" evidence="3">
    <location>
        <begin position="84"/>
        <end position="106"/>
    </location>
</feature>
<dbReference type="PANTHER" id="PTHR11360">
    <property type="entry name" value="MONOCARBOXYLATE TRANSPORTER"/>
    <property type="match status" value="1"/>
</dbReference>
<feature type="transmembrane region" description="Helical" evidence="3">
    <location>
        <begin position="354"/>
        <end position="376"/>
    </location>
</feature>
<evidence type="ECO:0000256" key="2">
    <source>
        <dbReference type="ARBA" id="ARBA00006727"/>
    </source>
</evidence>
<dbReference type="AlphaFoldDB" id="A0A2J6RGI9"/>
<dbReference type="Gene3D" id="1.20.1250.20">
    <property type="entry name" value="MFS general substrate transporter like domains"/>
    <property type="match status" value="2"/>
</dbReference>
<sequence length="385" mass="41152">MLIFNTWGIVITFGAYQTFYESGTLFTQTPSNISWIGSLQALLVFTVGCIVGPIYDRGHLRFLLSVGSFCIVFGHMMLSLSTAYWHALLAQGVVVGIGSGCLFVPAFAIMQPYFSTHLGLAVGIAATGSAAGGIVYPVIFTNLIGKVGFGWTVRVIGFVALATLLIPLAVSKIRIKAPGVRKLVDWEAFTDGPYMLCIFGCLLGYTGCYTAFYYVSFYGEAKGWMSSSMALYLVPILNAGSVFGRVAPNWLANKIGPTNVLIPGAIMTGVLLLCNIAVHNSAGLIATTFFFGLFSGMFVATPVLLLIALIKDKRKLGTRMGMAFTMMGLGVLSGGPGSGGVLQGHPERLDWSGMWAYGGVFAMSAGLIFCVLRVWVGGWKLRVKV</sequence>
<dbReference type="OrthoDB" id="6509908at2759"/>
<reference evidence="4 5" key="1">
    <citation type="submission" date="2016-04" db="EMBL/GenBank/DDBJ databases">
        <title>A degradative enzymes factory behind the ericoid mycorrhizal symbiosis.</title>
        <authorList>
            <consortium name="DOE Joint Genome Institute"/>
            <person name="Martino E."/>
            <person name="Morin E."/>
            <person name="Grelet G."/>
            <person name="Kuo A."/>
            <person name="Kohler A."/>
            <person name="Daghino S."/>
            <person name="Barry K."/>
            <person name="Choi C."/>
            <person name="Cichocki N."/>
            <person name="Clum A."/>
            <person name="Copeland A."/>
            <person name="Hainaut M."/>
            <person name="Haridas S."/>
            <person name="Labutti K."/>
            <person name="Lindquist E."/>
            <person name="Lipzen A."/>
            <person name="Khouja H.-R."/>
            <person name="Murat C."/>
            <person name="Ohm R."/>
            <person name="Olson A."/>
            <person name="Spatafora J."/>
            <person name="Veneault-Fourrey C."/>
            <person name="Henrissat B."/>
            <person name="Grigoriev I."/>
            <person name="Martin F."/>
            <person name="Perotto S."/>
        </authorList>
    </citation>
    <scope>NUCLEOTIDE SEQUENCE [LARGE SCALE GENOMIC DNA]</scope>
    <source>
        <strain evidence="4 5">F</strain>
    </source>
</reference>
<dbReference type="InterPro" id="IPR050327">
    <property type="entry name" value="Proton-linked_MCT"/>
</dbReference>
<feature type="transmembrane region" description="Helical" evidence="3">
    <location>
        <begin position="284"/>
        <end position="310"/>
    </location>
</feature>
<dbReference type="EMBL" id="KZ613949">
    <property type="protein sequence ID" value="PMD37627.1"/>
    <property type="molecule type" value="Genomic_DNA"/>
</dbReference>
<keyword evidence="3" id="KW-0472">Membrane</keyword>
<feature type="transmembrane region" description="Helical" evidence="3">
    <location>
        <begin position="151"/>
        <end position="173"/>
    </location>
</feature>
<evidence type="ECO:0000256" key="3">
    <source>
        <dbReference type="SAM" id="Phobius"/>
    </source>
</evidence>
<feature type="transmembrane region" description="Helical" evidence="3">
    <location>
        <begin position="194"/>
        <end position="217"/>
    </location>
</feature>
<feature type="transmembrane region" description="Helical" evidence="3">
    <location>
        <begin position="322"/>
        <end position="342"/>
    </location>
</feature>
<accession>A0A2J6RGI9</accession>
<keyword evidence="5" id="KW-1185">Reference proteome</keyword>
<evidence type="ECO:0000313" key="5">
    <source>
        <dbReference type="Proteomes" id="UP000235786"/>
    </source>
</evidence>
<feature type="transmembrane region" description="Helical" evidence="3">
    <location>
        <begin position="260"/>
        <end position="278"/>
    </location>
</feature>
<feature type="transmembrane region" description="Helical" evidence="3">
    <location>
        <begin position="62"/>
        <end position="78"/>
    </location>
</feature>
<comment type="subcellular location">
    <subcellularLocation>
        <location evidence="1">Membrane</location>
        <topology evidence="1">Multi-pass membrane protein</topology>
    </subcellularLocation>
</comment>
<evidence type="ECO:0000313" key="4">
    <source>
        <dbReference type="EMBL" id="PMD37627.1"/>
    </source>
</evidence>
<protein>
    <submittedName>
        <fullName evidence="4">MFS general substrate transporter</fullName>
    </submittedName>
</protein>
<dbReference type="SUPFAM" id="SSF103473">
    <property type="entry name" value="MFS general substrate transporter"/>
    <property type="match status" value="1"/>
</dbReference>
<dbReference type="GO" id="GO:0022857">
    <property type="term" value="F:transmembrane transporter activity"/>
    <property type="evidence" value="ECO:0007669"/>
    <property type="project" value="InterPro"/>
</dbReference>
<dbReference type="Pfam" id="PF07690">
    <property type="entry name" value="MFS_1"/>
    <property type="match status" value="1"/>
</dbReference>
<feature type="transmembrane region" description="Helical" evidence="3">
    <location>
        <begin position="33"/>
        <end position="55"/>
    </location>
</feature>
<dbReference type="PANTHER" id="PTHR11360:SF234">
    <property type="entry name" value="MFS-TYPE TRANSPORTER DBAD-RELATED"/>
    <property type="match status" value="1"/>
</dbReference>
<organism evidence="4 5">
    <name type="scientific">Hyaloscypha variabilis (strain UAMH 11265 / GT02V1 / F)</name>
    <name type="common">Meliniomyces variabilis</name>
    <dbReference type="NCBI Taxonomy" id="1149755"/>
    <lineage>
        <taxon>Eukaryota</taxon>
        <taxon>Fungi</taxon>
        <taxon>Dikarya</taxon>
        <taxon>Ascomycota</taxon>
        <taxon>Pezizomycotina</taxon>
        <taxon>Leotiomycetes</taxon>
        <taxon>Helotiales</taxon>
        <taxon>Hyaloscyphaceae</taxon>
        <taxon>Hyaloscypha</taxon>
        <taxon>Hyaloscypha variabilis</taxon>
    </lineage>
</organism>